<evidence type="ECO:0000313" key="1">
    <source>
        <dbReference type="EMBL" id="OAU97929.1"/>
    </source>
</evidence>
<dbReference type="GO" id="GO:0006310">
    <property type="term" value="P:DNA recombination"/>
    <property type="evidence" value="ECO:0007669"/>
    <property type="project" value="InterPro"/>
</dbReference>
<dbReference type="AlphaFoldDB" id="A0A198UNS3"/>
<accession>A0A198UNS3</accession>
<comment type="caution">
    <text evidence="1">The sequence shown here is derived from an EMBL/GenBank/DDBJ whole genome shotgun (WGS) entry which is preliminary data.</text>
</comment>
<dbReference type="InterPro" id="IPR042242">
    <property type="entry name" value="RecO_C"/>
</dbReference>
<evidence type="ECO:0000313" key="2">
    <source>
        <dbReference type="Proteomes" id="UP000078228"/>
    </source>
</evidence>
<gene>
    <name evidence="1" type="ORF">AO384_0176</name>
</gene>
<sequence>MRATALNGYLIHQRPYQEKRAIYQFFSYEQGVVHGVGARGMPLFAPIWLMSSGAKSLKSFSQISLGFSGEFVQQLKTQSSEDTWNQASYGLTTGRVQYALLYMNEVLYKLLDTESPCPELWQVYHANTAKLHALDRLSLSLADEMQAMKLYLRSFERALFSELGVGMDFYVDGHGAPINTDAIYYYIPQMGFVLDHIALTQTDRQIKVGGACYTGAQILQMGAAIDDPELALRFLNQFSQIQKELLDDLLGYQPLHSRTLWQQSIQYLQ</sequence>
<dbReference type="Gene3D" id="1.20.1440.120">
    <property type="entry name" value="Recombination protein O, C-terminal domain"/>
    <property type="match status" value="1"/>
</dbReference>
<organism evidence="1 2">
    <name type="scientific">Moraxella catarrhalis</name>
    <name type="common">Branhamella catarrhalis</name>
    <dbReference type="NCBI Taxonomy" id="480"/>
    <lineage>
        <taxon>Bacteria</taxon>
        <taxon>Pseudomonadati</taxon>
        <taxon>Pseudomonadota</taxon>
        <taxon>Gammaproteobacteria</taxon>
        <taxon>Moraxellales</taxon>
        <taxon>Moraxellaceae</taxon>
        <taxon>Moraxella</taxon>
    </lineage>
</organism>
<dbReference type="Proteomes" id="UP000078228">
    <property type="component" value="Unassembled WGS sequence"/>
</dbReference>
<proteinExistence type="predicted"/>
<reference evidence="1 2" key="1">
    <citation type="journal article" date="2016" name="Genome Biol. Evol.">
        <title>Comparative Genomic Analyses of the Moraxella catarrhalis Serosensitive and Seroresistant Lineages Demonstrate Their Independent Evolution.</title>
        <authorList>
            <person name="Earl J.P."/>
            <person name="de Vries S.P."/>
            <person name="Ahmed A."/>
            <person name="Powell E."/>
            <person name="Schultz M.P."/>
            <person name="Hermans P.W."/>
            <person name="Hill D.J."/>
            <person name="Zhou Z."/>
            <person name="Constantinidou C.I."/>
            <person name="Hu F.Z."/>
            <person name="Bootsma H.J."/>
            <person name="Ehrlich G.D."/>
        </authorList>
    </citation>
    <scope>NUCLEOTIDE SEQUENCE [LARGE SCALE GENOMIC DNA]</scope>
    <source>
        <strain evidence="1 2">Z7542</strain>
    </source>
</reference>
<keyword evidence="2" id="KW-1185">Reference proteome</keyword>
<protein>
    <submittedName>
        <fullName evidence="1">DNA recombination and repair protein RecO</fullName>
    </submittedName>
</protein>
<dbReference type="EMBL" id="LXHC01000004">
    <property type="protein sequence ID" value="OAU97929.1"/>
    <property type="molecule type" value="Genomic_DNA"/>
</dbReference>
<dbReference type="RefSeq" id="WP_064610676.1">
    <property type="nucleotide sequence ID" value="NZ_LXHB01000048.1"/>
</dbReference>
<dbReference type="OrthoDB" id="9804792at2"/>
<name>A0A198UNS3_MORCA</name>
<dbReference type="PATRIC" id="fig|480.237.peg.844"/>
<dbReference type="GO" id="GO:0006281">
    <property type="term" value="P:DNA repair"/>
    <property type="evidence" value="ECO:0007669"/>
    <property type="project" value="InterPro"/>
</dbReference>